<dbReference type="InterPro" id="IPR011004">
    <property type="entry name" value="Trimer_LpxA-like_sf"/>
</dbReference>
<accession>A0ABT7X4L0</accession>
<dbReference type="SUPFAM" id="SSF51161">
    <property type="entry name" value="Trimeric LpxA-like enzymes"/>
    <property type="match status" value="1"/>
</dbReference>
<dbReference type="PANTHER" id="PTHR23416">
    <property type="entry name" value="SIALIC ACID SYNTHASE-RELATED"/>
    <property type="match status" value="1"/>
</dbReference>
<protein>
    <recommendedName>
        <fullName evidence="3">Acyltransferase</fullName>
    </recommendedName>
</protein>
<evidence type="ECO:0008006" key="3">
    <source>
        <dbReference type="Google" id="ProtNLM"/>
    </source>
</evidence>
<dbReference type="InterPro" id="IPR051159">
    <property type="entry name" value="Hexapeptide_acetyltransf"/>
</dbReference>
<dbReference type="Gene3D" id="2.160.10.10">
    <property type="entry name" value="Hexapeptide repeat proteins"/>
    <property type="match status" value="1"/>
</dbReference>
<comment type="caution">
    <text evidence="1">The sequence shown here is derived from an EMBL/GenBank/DDBJ whole genome shotgun (WGS) entry which is preliminary data.</text>
</comment>
<evidence type="ECO:0000313" key="1">
    <source>
        <dbReference type="EMBL" id="MDN0048989.1"/>
    </source>
</evidence>
<organism evidence="1 2">
    <name type="scientific">Bacteroides gallinaceum</name>
    <dbReference type="NCBI Taxonomy" id="1462571"/>
    <lineage>
        <taxon>Bacteria</taxon>
        <taxon>Pseudomonadati</taxon>
        <taxon>Bacteroidota</taxon>
        <taxon>Bacteroidia</taxon>
        <taxon>Bacteroidales</taxon>
        <taxon>Bacteroidaceae</taxon>
        <taxon>Bacteroides</taxon>
    </lineage>
</organism>
<proteinExistence type="predicted"/>
<sequence length="213" mass="24011">MDFIAFIYNLIHKNNTWKYYQHIIAKGAFLKNVKFSITGKNNKIVIGRKARLRDCKIKIYGNNCLLKIGDGSTIISNASFWLQDDNCKIIIGNNFTMEGGHIASTEGETITIGNDCMFSNDIEIRNGDSHSIIKANTDERLNWAESVTIGNHVWLTAHVRVLKGSCIANNSIIANSSIVTNQLNVPNAIYGGMPAKMLKTNIDWDRDRYKYHQ</sequence>
<dbReference type="PANTHER" id="PTHR23416:SF78">
    <property type="entry name" value="LIPOPOLYSACCHARIDE BIOSYNTHESIS O-ACETYL TRANSFERASE WBBJ-RELATED"/>
    <property type="match status" value="1"/>
</dbReference>
<reference evidence="1" key="2">
    <citation type="submission" date="2024-05" db="EMBL/GenBank/DDBJ databases">
        <title>Identification and characterization of horizontal gene transfer across gut microbiota members of farm animals based on homology search.</title>
        <authorList>
            <person name="Schwarzerova J."/>
            <person name="Nykrynova M."/>
            <person name="Jureckova K."/>
            <person name="Cejkova D."/>
            <person name="Rychlik I."/>
        </authorList>
    </citation>
    <scope>NUCLEOTIDE SEQUENCE</scope>
    <source>
        <strain evidence="1">84_SSukc20</strain>
    </source>
</reference>
<evidence type="ECO:0000313" key="2">
    <source>
        <dbReference type="Proteomes" id="UP001167871"/>
    </source>
</evidence>
<keyword evidence="2" id="KW-1185">Reference proteome</keyword>
<gene>
    <name evidence="1" type="ORF">QVO10_06240</name>
</gene>
<dbReference type="RefSeq" id="WP_301639311.1">
    <property type="nucleotide sequence ID" value="NZ_JAUEII010000010.1"/>
</dbReference>
<reference evidence="1" key="1">
    <citation type="submission" date="2023-06" db="EMBL/GenBank/DDBJ databases">
        <authorList>
            <person name="Zeman M."/>
            <person name="Kubasova T."/>
            <person name="Jahodarova E."/>
            <person name="Nykrynova M."/>
            <person name="Rychlik I."/>
        </authorList>
    </citation>
    <scope>NUCLEOTIDE SEQUENCE</scope>
    <source>
        <strain evidence="1">84_SSukc20</strain>
    </source>
</reference>
<dbReference type="Proteomes" id="UP001167871">
    <property type="component" value="Unassembled WGS sequence"/>
</dbReference>
<name>A0ABT7X4L0_9BACE</name>
<dbReference type="EMBL" id="JAUEII010000010">
    <property type="protein sequence ID" value="MDN0048989.1"/>
    <property type="molecule type" value="Genomic_DNA"/>
</dbReference>